<comment type="caution">
    <text evidence="8">The sequence shown here is derived from an EMBL/GenBank/DDBJ whole genome shotgun (WGS) entry which is preliminary data.</text>
</comment>
<keyword evidence="6" id="KW-0539">Nucleus</keyword>
<keyword evidence="4" id="KW-0747">Spliceosome</keyword>
<feature type="region of interest" description="Disordered" evidence="7">
    <location>
        <begin position="79"/>
        <end position="100"/>
    </location>
</feature>
<accession>A0AAD2G7D8</accession>
<keyword evidence="5" id="KW-0508">mRNA splicing</keyword>
<dbReference type="EMBL" id="CAKOGP040002209">
    <property type="protein sequence ID" value="CAJ1965626.1"/>
    <property type="molecule type" value="Genomic_DNA"/>
</dbReference>
<dbReference type="Proteomes" id="UP001295423">
    <property type="component" value="Unassembled WGS sequence"/>
</dbReference>
<evidence type="ECO:0000256" key="3">
    <source>
        <dbReference type="ARBA" id="ARBA00022664"/>
    </source>
</evidence>
<dbReference type="PANTHER" id="PTHR13296:SF0">
    <property type="entry name" value="PRE-MRNA-SPLICING FACTOR SPF27"/>
    <property type="match status" value="1"/>
</dbReference>
<name>A0AAD2G7D8_9STRA</name>
<proteinExistence type="inferred from homology"/>
<evidence type="ECO:0000256" key="4">
    <source>
        <dbReference type="ARBA" id="ARBA00022728"/>
    </source>
</evidence>
<dbReference type="GO" id="GO:0071011">
    <property type="term" value="C:precatalytic spliceosome"/>
    <property type="evidence" value="ECO:0007669"/>
    <property type="project" value="TreeGrafter"/>
</dbReference>
<evidence type="ECO:0000256" key="5">
    <source>
        <dbReference type="ARBA" id="ARBA00023187"/>
    </source>
</evidence>
<dbReference type="AlphaFoldDB" id="A0AAD2G7D8"/>
<keyword evidence="3" id="KW-0507">mRNA processing</keyword>
<evidence type="ECO:0000256" key="7">
    <source>
        <dbReference type="SAM" id="MobiDB-lite"/>
    </source>
</evidence>
<comment type="similarity">
    <text evidence="2">Belongs to the SPF27 family.</text>
</comment>
<evidence type="ECO:0000256" key="6">
    <source>
        <dbReference type="ARBA" id="ARBA00023242"/>
    </source>
</evidence>
<dbReference type="GO" id="GO:0071013">
    <property type="term" value="C:catalytic step 2 spliceosome"/>
    <property type="evidence" value="ECO:0007669"/>
    <property type="project" value="TreeGrafter"/>
</dbReference>
<evidence type="ECO:0000313" key="9">
    <source>
        <dbReference type="Proteomes" id="UP001295423"/>
    </source>
</evidence>
<comment type="subcellular location">
    <subcellularLocation>
        <location evidence="1">Nucleus</location>
    </subcellularLocation>
</comment>
<gene>
    <name evidence="8" type="ORF">CYCCA115_LOCUS21218</name>
</gene>
<dbReference type="InterPro" id="IPR008409">
    <property type="entry name" value="SPF27"/>
</dbReference>
<dbReference type="GO" id="GO:0000974">
    <property type="term" value="C:Prp19 complex"/>
    <property type="evidence" value="ECO:0007669"/>
    <property type="project" value="TreeGrafter"/>
</dbReference>
<dbReference type="Pfam" id="PF05700">
    <property type="entry name" value="BCAS2"/>
    <property type="match status" value="1"/>
</dbReference>
<keyword evidence="9" id="KW-1185">Reference proteome</keyword>
<sequence length="203" mass="23745">MRTISTPMDEAGHRVWDSLPYFESANKDYEEYALALIEDEMKLVKPPILPDITPIRFRSAGMKKECEILIVGSKFEQRKQLPHQKHQGEPRTEKASISGVQDAKCKYETERIRSQLLEVEKNEAAESWKSFNESLSLHQMELSRVVKKQFEAVEEINYERQKAQQQQLGPQIETLSTEYQRTLYRRNQFKHSIGSRDGNEMHS</sequence>
<evidence type="ECO:0000313" key="8">
    <source>
        <dbReference type="EMBL" id="CAJ1965626.1"/>
    </source>
</evidence>
<dbReference type="GO" id="GO:0006397">
    <property type="term" value="P:mRNA processing"/>
    <property type="evidence" value="ECO:0007669"/>
    <property type="project" value="UniProtKB-KW"/>
</dbReference>
<organism evidence="8 9">
    <name type="scientific">Cylindrotheca closterium</name>
    <dbReference type="NCBI Taxonomy" id="2856"/>
    <lineage>
        <taxon>Eukaryota</taxon>
        <taxon>Sar</taxon>
        <taxon>Stramenopiles</taxon>
        <taxon>Ochrophyta</taxon>
        <taxon>Bacillariophyta</taxon>
        <taxon>Bacillariophyceae</taxon>
        <taxon>Bacillariophycidae</taxon>
        <taxon>Bacillariales</taxon>
        <taxon>Bacillariaceae</taxon>
        <taxon>Cylindrotheca</taxon>
    </lineage>
</organism>
<evidence type="ECO:0000256" key="2">
    <source>
        <dbReference type="ARBA" id="ARBA00010788"/>
    </source>
</evidence>
<evidence type="ECO:0000256" key="1">
    <source>
        <dbReference type="ARBA" id="ARBA00004123"/>
    </source>
</evidence>
<protein>
    <submittedName>
        <fullName evidence="8">Uncharacterized protein</fullName>
    </submittedName>
</protein>
<dbReference type="GO" id="GO:0008380">
    <property type="term" value="P:RNA splicing"/>
    <property type="evidence" value="ECO:0007669"/>
    <property type="project" value="UniProtKB-KW"/>
</dbReference>
<reference evidence="8" key="1">
    <citation type="submission" date="2023-08" db="EMBL/GenBank/DDBJ databases">
        <authorList>
            <person name="Audoor S."/>
            <person name="Bilcke G."/>
        </authorList>
    </citation>
    <scope>NUCLEOTIDE SEQUENCE</scope>
</reference>
<dbReference type="PANTHER" id="PTHR13296">
    <property type="entry name" value="BCAS2 PROTEIN"/>
    <property type="match status" value="1"/>
</dbReference>